<protein>
    <submittedName>
        <fullName evidence="3">Uncharacterized protein LOC119640169</fullName>
    </submittedName>
</protein>
<keyword evidence="2" id="KW-1185">Reference proteome</keyword>
<dbReference type="GeneID" id="119640169"/>
<feature type="coiled-coil region" evidence="1">
    <location>
        <begin position="199"/>
        <end position="246"/>
    </location>
</feature>
<accession>A0A9C5ZGG5</accession>
<keyword evidence="1" id="KW-0175">Coiled coil</keyword>
<dbReference type="RefSeq" id="XP_037893952.1">
    <property type="nucleotide sequence ID" value="XM_038038024.1"/>
</dbReference>
<gene>
    <name evidence="3" type="primary">LOC119640169</name>
</gene>
<evidence type="ECO:0000313" key="2">
    <source>
        <dbReference type="Proteomes" id="UP000092443"/>
    </source>
</evidence>
<proteinExistence type="predicted"/>
<reference evidence="3" key="1">
    <citation type="submission" date="2025-08" db="UniProtKB">
        <authorList>
            <consortium name="RefSeq"/>
        </authorList>
    </citation>
    <scope>IDENTIFICATION</scope>
    <source>
        <tissue evidence="3">Whole body pupa</tissue>
    </source>
</reference>
<sequence>MYMRRKRLNPIFRWGENVTKQLLTLTLDEIKRNSAGFEKPTAQKFYKKISANSKSLQMTNWSSMKNKIRNCKVLYMNARKWKQETNKLSNDEEVIKEYLHKICPHYDILDEIFGAYLEDTFDFSEDTETNDNACYNDFKVSDHSNTEESQSNLDESLIQDDDPLMASSFVAPEANTEIADTQTTVNDRKVCSCRWKFWANIEESKLEIEQKKLDFEEKKFEWQLEREEAELELKEKQLKQQFELRKLELEKEERLETEKIQAMTIHKQKPTAQRFYSKISTKSYHLRKTSWISMKNKLRHLKIHYMRARKLLHFADNKGDTDFLNKICPYYDILHKIFGVHLKRDNNNLNNKSSEGEFKGFGEWDVRNGGGYTHVGAESTQTSLTSSEFIEKVSRLEAVPNSSHSSSMPNLHTAGTLLGKSKSKRKHEFEWTEPASEFLLKLILEEVQNNPGTFEKPTRPAFYKKISASCRQLKDASWISMKRKLKNLHMDYLKAKIWSRESNINQDQQVIAARLNEICPHYGILDKIFASDGGEQSITNSANEQKFSSVNFWVNDGFDVSVRESGLQQCVSEATFIETPEKTDDMDIEKLENERVGCSHFGSNSTLGFVERSQSFPVYPEELLVSTQDIQPPKLSSHGIGTNTCFSCLAFERKKLEVEHQKLQLEQKKFEWQQEKEGAELQLKQRELENQFELKSLELAKEERMEKAKLQLEHQEKIRKYEMKMKINHFKRSSGHYNPHS</sequence>
<name>A0A9C5ZGG5_9MUSC</name>
<evidence type="ECO:0000313" key="3">
    <source>
        <dbReference type="RefSeq" id="XP_037893952.1"/>
    </source>
</evidence>
<dbReference type="PANTHER" id="PTHR33324">
    <property type="entry name" value="EXPRESSED PROTEIN"/>
    <property type="match status" value="1"/>
</dbReference>
<dbReference type="KEGG" id="gfs:119640169"/>
<dbReference type="Proteomes" id="UP000092443">
    <property type="component" value="Unplaced"/>
</dbReference>
<evidence type="ECO:0000256" key="1">
    <source>
        <dbReference type="SAM" id="Coils"/>
    </source>
</evidence>
<dbReference type="PANTHER" id="PTHR33324:SF2">
    <property type="entry name" value="MYB_SANT-LIKE DNA-BINDING DOMAIN-CONTAINING PROTEIN"/>
    <property type="match status" value="1"/>
</dbReference>
<feature type="coiled-coil region" evidence="1">
    <location>
        <begin position="653"/>
        <end position="720"/>
    </location>
</feature>
<organism evidence="2 3">
    <name type="scientific">Glossina fuscipes</name>
    <dbReference type="NCBI Taxonomy" id="7396"/>
    <lineage>
        <taxon>Eukaryota</taxon>
        <taxon>Metazoa</taxon>
        <taxon>Ecdysozoa</taxon>
        <taxon>Arthropoda</taxon>
        <taxon>Hexapoda</taxon>
        <taxon>Insecta</taxon>
        <taxon>Pterygota</taxon>
        <taxon>Neoptera</taxon>
        <taxon>Endopterygota</taxon>
        <taxon>Diptera</taxon>
        <taxon>Brachycera</taxon>
        <taxon>Muscomorpha</taxon>
        <taxon>Hippoboscoidea</taxon>
        <taxon>Glossinidae</taxon>
        <taxon>Glossina</taxon>
    </lineage>
</organism>
<dbReference type="AlphaFoldDB" id="A0A9C5ZGG5"/>